<feature type="chain" id="PRO_5004201525" evidence="2">
    <location>
        <begin position="18"/>
        <end position="318"/>
    </location>
</feature>
<feature type="domain" description="Ground-like" evidence="3">
    <location>
        <begin position="243"/>
        <end position="312"/>
    </location>
</feature>
<evidence type="ECO:0000313" key="6">
    <source>
        <dbReference type="WormBase" id="ZC487.4"/>
    </source>
</evidence>
<dbReference type="FunCoup" id="Q23352">
    <property type="interactions" value="387"/>
</dbReference>
<dbReference type="InterPro" id="IPR007284">
    <property type="entry name" value="Ground-like_dom"/>
</dbReference>
<evidence type="ECO:0000256" key="1">
    <source>
        <dbReference type="SAM" id="MobiDB-lite"/>
    </source>
</evidence>
<organism evidence="4 5">
    <name type="scientific">Caenorhabditis elegans</name>
    <dbReference type="NCBI Taxonomy" id="6239"/>
    <lineage>
        <taxon>Eukaryota</taxon>
        <taxon>Metazoa</taxon>
        <taxon>Ecdysozoa</taxon>
        <taxon>Nematoda</taxon>
        <taxon>Chromadorea</taxon>
        <taxon>Rhabditida</taxon>
        <taxon>Rhabditina</taxon>
        <taxon>Rhabditomorpha</taxon>
        <taxon>Rhabditoidea</taxon>
        <taxon>Rhabditidae</taxon>
        <taxon>Peloderinae</taxon>
        <taxon>Caenorhabditis</taxon>
    </lineage>
</organism>
<evidence type="ECO:0000313" key="5">
    <source>
        <dbReference type="Proteomes" id="UP000001940"/>
    </source>
</evidence>
<dbReference type="CTD" id="179066"/>
<accession>Q23352</accession>
<dbReference type="WormBase" id="ZC487.4">
    <property type="protein sequence ID" value="CE07606"/>
    <property type="gene ID" value="WBGene00001718"/>
    <property type="gene designation" value="grl-9"/>
</dbReference>
<dbReference type="PeptideAtlas" id="Q23352"/>
<feature type="compositionally biased region" description="Pro residues" evidence="1">
    <location>
        <begin position="82"/>
        <end position="99"/>
    </location>
</feature>
<dbReference type="OrthoDB" id="5839298at2759"/>
<dbReference type="PIR" id="T29479">
    <property type="entry name" value="T29479"/>
</dbReference>
<dbReference type="PANTHER" id="PTHR23261:SF79">
    <property type="entry name" value="GROUND-LIKE DOMAIN-CONTAINING PROTEIN"/>
    <property type="match status" value="1"/>
</dbReference>
<dbReference type="HOGENOM" id="CLU_900905_0_0_1"/>
<feature type="compositionally biased region" description="Polar residues" evidence="1">
    <location>
        <begin position="190"/>
        <end position="205"/>
    </location>
</feature>
<dbReference type="InterPro" id="IPR052886">
    <property type="entry name" value="LCS_TC/CRSF"/>
</dbReference>
<evidence type="ECO:0000313" key="4">
    <source>
        <dbReference type="EMBL" id="CCD74346.1"/>
    </source>
</evidence>
<evidence type="ECO:0000256" key="2">
    <source>
        <dbReference type="SAM" id="SignalP"/>
    </source>
</evidence>
<dbReference type="Pfam" id="PF04155">
    <property type="entry name" value="Ground-like"/>
    <property type="match status" value="1"/>
</dbReference>
<dbReference type="AGR" id="WB:WBGene00001718"/>
<dbReference type="RefSeq" id="NP_504706.1">
    <property type="nucleotide sequence ID" value="NM_072305.6"/>
</dbReference>
<dbReference type="PANTHER" id="PTHR23261">
    <property type="entry name" value="GROUNDHOG-RELATED"/>
    <property type="match status" value="1"/>
</dbReference>
<dbReference type="STRING" id="6239.ZC487.4.1"/>
<name>Q23352_CAEEL</name>
<gene>
    <name evidence="4 6" type="primary">grl-9</name>
    <name evidence="4" type="ORF">CELE_ZC487.4</name>
    <name evidence="6" type="ORF">ZC487.4</name>
</gene>
<protein>
    <submittedName>
        <fullName evidence="4">Ground-like domain-containing protein</fullName>
    </submittedName>
</protein>
<dbReference type="EMBL" id="BX284605">
    <property type="protein sequence ID" value="CCD74346.1"/>
    <property type="molecule type" value="Genomic_DNA"/>
</dbReference>
<evidence type="ECO:0007829" key="7">
    <source>
        <dbReference type="PeptideAtlas" id="Q23352"/>
    </source>
</evidence>
<dbReference type="InParanoid" id="Q23352"/>
<keyword evidence="2" id="KW-0732">Signal</keyword>
<dbReference type="eggNOG" id="ENOG502SC54">
    <property type="taxonomic scope" value="Eukaryota"/>
</dbReference>
<reference evidence="4 5" key="1">
    <citation type="journal article" date="1998" name="Science">
        <title>Genome sequence of the nematode C. elegans: a platform for investigating biology.</title>
        <authorList>
            <consortium name="The C. elegans sequencing consortium"/>
            <person name="Sulson J.E."/>
            <person name="Waterston R."/>
        </authorList>
    </citation>
    <scope>NUCLEOTIDE SEQUENCE [LARGE SCALE GENOMIC DNA]</scope>
    <source>
        <strain evidence="4 5">Bristol N2</strain>
    </source>
</reference>
<sequence length="318" mass="34326">MTRSWLLVAALLAFTQASPPMCHCPNGQVGMQCPSPINFNCPPQAPCPPQQGCNMFGGLPTLPTLAPQQFQTLAPFTLAPLPGSPPGMAGPPLLPPAVAPPTNGQETLVGINNPVQPPPPVQYQNQGPQYIEAPPPPPSPPPPPPPPPPQLQQQQVQLPLQDATTLRPSTLPSETYVELENPEAVVNEPQPIQAQTEEPATTQKATDAPPPPILQNKIERVFESEPNSGYRKPVRRQAPPLSEKCNDDRLRKIIEQNVDDNPSTSKRKIQKAAAEEIGGLFDVICSAHDFSYLANTQLFCESGNDDVTCFAFLHSLIQ</sequence>
<feature type="region of interest" description="Disordered" evidence="1">
    <location>
        <begin position="223"/>
        <end position="242"/>
    </location>
</feature>
<dbReference type="OMA" id="DKCNDDR"/>
<feature type="region of interest" description="Disordered" evidence="1">
    <location>
        <begin position="182"/>
        <end position="215"/>
    </location>
</feature>
<dbReference type="Proteomes" id="UP000001940">
    <property type="component" value="Chromosome V"/>
</dbReference>
<feature type="region of interest" description="Disordered" evidence="1">
    <location>
        <begin position="81"/>
        <end position="159"/>
    </location>
</feature>
<feature type="compositionally biased region" description="Pro residues" evidence="1">
    <location>
        <begin position="133"/>
        <end position="150"/>
    </location>
</feature>
<feature type="signal peptide" evidence="2">
    <location>
        <begin position="1"/>
        <end position="17"/>
    </location>
</feature>
<evidence type="ECO:0000259" key="3">
    <source>
        <dbReference type="Pfam" id="PF04155"/>
    </source>
</evidence>
<dbReference type="GeneID" id="179066"/>
<dbReference type="AlphaFoldDB" id="Q23352"/>
<dbReference type="PaxDb" id="6239-ZC487.4"/>
<dbReference type="KEGG" id="cel:CELE_ZC487.4"/>
<keyword evidence="5" id="KW-1185">Reference proteome</keyword>
<dbReference type="UCSC" id="ZC487.4">
    <property type="organism name" value="c. elegans"/>
</dbReference>
<proteinExistence type="evidence at protein level"/>
<keyword evidence="7" id="KW-1267">Proteomics identification</keyword>